<gene>
    <name evidence="2" type="ORF">E8K88_12030</name>
</gene>
<evidence type="ECO:0000313" key="3">
    <source>
        <dbReference type="Proteomes" id="UP000306236"/>
    </source>
</evidence>
<comment type="caution">
    <text evidence="2">The sequence shown here is derived from an EMBL/GenBank/DDBJ whole genome shotgun (WGS) entry which is preliminary data.</text>
</comment>
<feature type="compositionally biased region" description="Basic and acidic residues" evidence="1">
    <location>
        <begin position="332"/>
        <end position="341"/>
    </location>
</feature>
<feature type="region of interest" description="Disordered" evidence="1">
    <location>
        <begin position="397"/>
        <end position="418"/>
    </location>
</feature>
<dbReference type="Proteomes" id="UP000306236">
    <property type="component" value="Unassembled WGS sequence"/>
</dbReference>
<name>A0A4S5BNH0_9BURK</name>
<accession>A0A4S5BNH0</accession>
<feature type="region of interest" description="Disordered" evidence="1">
    <location>
        <begin position="327"/>
        <end position="354"/>
    </location>
</feature>
<sequence length="501" mass="52428">MALLAALGSASKSKGNSMANGTAAFLSGLLGGGVTGVQLRKSWDSKSERDAQNKERHDLDMARLERDQRNAEQEDLLRQQWVEATNSELGIGAAASLPAATTGGLGAPGAVSNAIPQTQVIARSLAPNASATTVAPAQDRQGAPTQSMPIADGGSLGATIAKDAANLNALTSQMAMLRGDFNTATAYRDRAVSERNSRDDMRYAMGILADPKGEDAQELLKMVTQTSVPGLSPRIDEQTGIAYLEIANPEGGSKQVELSGSNLMRLAQAKRKLDRGDASALEDLAAIDKGLAGAAVANWKVQQDMAKFNNDARKDASGIQKDAVQAASSLNADRRAEDEAQRAQQGRDAAATAAANAGQGADIARMIQTGAATYTPPALRDTRPVYDTKDISASLGDVVMDPKTGKPAVDPLTGKTQQIPNPQREAAFAQFMVDGGYRDTNEALPRFLAAEESKRQAAAPKENAAKAPASAIEMLRKRPELASAFDAKYGAGAAQQVLGSK</sequence>
<dbReference type="EMBL" id="SSWX01000015">
    <property type="protein sequence ID" value="THJ32421.1"/>
    <property type="molecule type" value="Genomic_DNA"/>
</dbReference>
<reference evidence="2 3" key="1">
    <citation type="submission" date="2019-04" db="EMBL/GenBank/DDBJ databases">
        <title>Lampropedia sp YIM MLB12 draf genome.</title>
        <authorList>
            <person name="Wang Y.-X."/>
        </authorList>
    </citation>
    <scope>NUCLEOTIDE SEQUENCE [LARGE SCALE GENOMIC DNA]</scope>
    <source>
        <strain evidence="2 3">YIM MLB12</strain>
    </source>
</reference>
<keyword evidence="3" id="KW-1185">Reference proteome</keyword>
<proteinExistence type="predicted"/>
<organism evidence="2 3">
    <name type="scientific">Lampropedia aestuarii</name>
    <dbReference type="NCBI Taxonomy" id="2562762"/>
    <lineage>
        <taxon>Bacteria</taxon>
        <taxon>Pseudomonadati</taxon>
        <taxon>Pseudomonadota</taxon>
        <taxon>Betaproteobacteria</taxon>
        <taxon>Burkholderiales</taxon>
        <taxon>Comamonadaceae</taxon>
        <taxon>Lampropedia</taxon>
    </lineage>
</organism>
<feature type="compositionally biased region" description="Low complexity" evidence="1">
    <location>
        <begin position="342"/>
        <end position="354"/>
    </location>
</feature>
<evidence type="ECO:0000256" key="1">
    <source>
        <dbReference type="SAM" id="MobiDB-lite"/>
    </source>
</evidence>
<evidence type="ECO:0000313" key="2">
    <source>
        <dbReference type="EMBL" id="THJ32421.1"/>
    </source>
</evidence>
<dbReference type="RefSeq" id="WP_136406918.1">
    <property type="nucleotide sequence ID" value="NZ_SSWX01000015.1"/>
</dbReference>
<feature type="region of interest" description="Disordered" evidence="1">
    <location>
        <begin position="41"/>
        <end position="64"/>
    </location>
</feature>
<protein>
    <submittedName>
        <fullName evidence="2">Uncharacterized protein</fullName>
    </submittedName>
</protein>
<dbReference type="AlphaFoldDB" id="A0A4S5BNH0"/>